<dbReference type="PANTHER" id="PTHR24559:SF440">
    <property type="entry name" value="RIBONUCLEASE H"/>
    <property type="match status" value="1"/>
</dbReference>
<dbReference type="SUPFAM" id="SSF56672">
    <property type="entry name" value="DNA/RNA polymerases"/>
    <property type="match status" value="1"/>
</dbReference>
<dbReference type="InterPro" id="IPR021109">
    <property type="entry name" value="Peptidase_aspartic_dom_sf"/>
</dbReference>
<dbReference type="SUPFAM" id="SSF50630">
    <property type="entry name" value="Acid proteases"/>
    <property type="match status" value="1"/>
</dbReference>
<dbReference type="CDD" id="cd01647">
    <property type="entry name" value="RT_LTR"/>
    <property type="match status" value="1"/>
</dbReference>
<evidence type="ECO:0000313" key="4">
    <source>
        <dbReference type="EMBL" id="KAJ8414411.1"/>
    </source>
</evidence>
<organism evidence="4 5">
    <name type="scientific">Aldrovandia affinis</name>
    <dbReference type="NCBI Taxonomy" id="143900"/>
    <lineage>
        <taxon>Eukaryota</taxon>
        <taxon>Metazoa</taxon>
        <taxon>Chordata</taxon>
        <taxon>Craniata</taxon>
        <taxon>Vertebrata</taxon>
        <taxon>Euteleostomi</taxon>
        <taxon>Actinopterygii</taxon>
        <taxon>Neopterygii</taxon>
        <taxon>Teleostei</taxon>
        <taxon>Notacanthiformes</taxon>
        <taxon>Halosauridae</taxon>
        <taxon>Aldrovandia</taxon>
    </lineage>
</organism>
<proteinExistence type="inferred from homology"/>
<dbReference type="PANTHER" id="PTHR24559">
    <property type="entry name" value="TRANSPOSON TY3-I GAG-POL POLYPROTEIN"/>
    <property type="match status" value="1"/>
</dbReference>
<evidence type="ECO:0000313" key="5">
    <source>
        <dbReference type="Proteomes" id="UP001221898"/>
    </source>
</evidence>
<name>A0AAD7T6I4_9TELE</name>
<comment type="similarity">
    <text evidence="1">Belongs to the beta type-B retroviral polymerase family. HERV class-II K(HML-2) pol subfamily.</text>
</comment>
<feature type="domain" description="Reverse transcriptase" evidence="3">
    <location>
        <begin position="184"/>
        <end position="358"/>
    </location>
</feature>
<dbReference type="Gene3D" id="3.10.10.10">
    <property type="entry name" value="HIV Type 1 Reverse Transcriptase, subunit A, domain 1"/>
    <property type="match status" value="2"/>
</dbReference>
<dbReference type="Proteomes" id="UP001221898">
    <property type="component" value="Unassembled WGS sequence"/>
</dbReference>
<accession>A0AAD7T6I4</accession>
<protein>
    <recommendedName>
        <fullName evidence="2">ribonuclease H</fullName>
        <ecNumber evidence="2">3.1.26.4</ecNumber>
    </recommendedName>
</protein>
<dbReference type="GO" id="GO:0004523">
    <property type="term" value="F:RNA-DNA hybrid ribonuclease activity"/>
    <property type="evidence" value="ECO:0007669"/>
    <property type="project" value="UniProtKB-EC"/>
</dbReference>
<sequence>MLLPHRRVVSSAVFTPKASIITGLVLPISMRWNNSQHSALALVDSGAAGDFIDLNLAQRLQIPLVTLESPLSVTALDGKPLGSGAITQRTIPLQITIRDEHTERMELFVTHSPQLPLVLGYPWLSKHNPQIDWNAEKILGWGLTCQSTCLLPRSPAAASHREPEIQDWARVPPAYRDLHAVFSKQHTATLPPHRPYDCAIDLLPGTSPPRGKIFSLSRTETMAMNDYIREALAAGHIRPSTSPAGAEQISSALSTAFEMLQGATIFSKLDLRCAYNLVRIREGDEWKTAFNTPTGHYEYLVMPFGLSNSPSVFQALINDVLREVLNRFVFVYLDDILIFSRNTQEHELHMLHQLYLEL</sequence>
<evidence type="ECO:0000256" key="2">
    <source>
        <dbReference type="ARBA" id="ARBA00012180"/>
    </source>
</evidence>
<dbReference type="InterPro" id="IPR000477">
    <property type="entry name" value="RT_dom"/>
</dbReference>
<dbReference type="Gene3D" id="3.30.70.270">
    <property type="match status" value="1"/>
</dbReference>
<dbReference type="InterPro" id="IPR043128">
    <property type="entry name" value="Rev_trsase/Diguanyl_cyclase"/>
</dbReference>
<dbReference type="EC" id="3.1.26.4" evidence="2"/>
<dbReference type="EMBL" id="JAINUG010000013">
    <property type="protein sequence ID" value="KAJ8414411.1"/>
    <property type="molecule type" value="Genomic_DNA"/>
</dbReference>
<dbReference type="PROSITE" id="PS50878">
    <property type="entry name" value="RT_POL"/>
    <property type="match status" value="1"/>
</dbReference>
<dbReference type="CDD" id="cd00303">
    <property type="entry name" value="retropepsin_like"/>
    <property type="match status" value="1"/>
</dbReference>
<evidence type="ECO:0000259" key="3">
    <source>
        <dbReference type="PROSITE" id="PS50878"/>
    </source>
</evidence>
<reference evidence="4" key="1">
    <citation type="journal article" date="2023" name="Science">
        <title>Genome structures resolve the early diversification of teleost fishes.</title>
        <authorList>
            <person name="Parey E."/>
            <person name="Louis A."/>
            <person name="Montfort J."/>
            <person name="Bouchez O."/>
            <person name="Roques C."/>
            <person name="Iampietro C."/>
            <person name="Lluch J."/>
            <person name="Castinel A."/>
            <person name="Donnadieu C."/>
            <person name="Desvignes T."/>
            <person name="Floi Bucao C."/>
            <person name="Jouanno E."/>
            <person name="Wen M."/>
            <person name="Mejri S."/>
            <person name="Dirks R."/>
            <person name="Jansen H."/>
            <person name="Henkel C."/>
            <person name="Chen W.J."/>
            <person name="Zahm M."/>
            <person name="Cabau C."/>
            <person name="Klopp C."/>
            <person name="Thompson A.W."/>
            <person name="Robinson-Rechavi M."/>
            <person name="Braasch I."/>
            <person name="Lecointre G."/>
            <person name="Bobe J."/>
            <person name="Postlethwait J.H."/>
            <person name="Berthelot C."/>
            <person name="Roest Crollius H."/>
            <person name="Guiguen Y."/>
        </authorList>
    </citation>
    <scope>NUCLEOTIDE SEQUENCE</scope>
    <source>
        <strain evidence="4">NC1722</strain>
    </source>
</reference>
<dbReference type="Pfam" id="PF08284">
    <property type="entry name" value="RVP_2"/>
    <property type="match status" value="1"/>
</dbReference>
<evidence type="ECO:0000256" key="1">
    <source>
        <dbReference type="ARBA" id="ARBA00010879"/>
    </source>
</evidence>
<comment type="caution">
    <text evidence="4">The sequence shown here is derived from an EMBL/GenBank/DDBJ whole genome shotgun (WGS) entry which is preliminary data.</text>
</comment>
<dbReference type="AlphaFoldDB" id="A0AAD7T6I4"/>
<dbReference type="Gene3D" id="2.40.70.10">
    <property type="entry name" value="Acid Proteases"/>
    <property type="match status" value="1"/>
</dbReference>
<dbReference type="Pfam" id="PF00078">
    <property type="entry name" value="RVT_1"/>
    <property type="match status" value="1"/>
</dbReference>
<gene>
    <name evidence="4" type="ORF">AAFF_G00052810</name>
</gene>
<keyword evidence="5" id="KW-1185">Reference proteome</keyword>
<dbReference type="InterPro" id="IPR043502">
    <property type="entry name" value="DNA/RNA_pol_sf"/>
</dbReference>
<dbReference type="InterPro" id="IPR053134">
    <property type="entry name" value="RNA-dir_DNA_polymerase"/>
</dbReference>